<accession>A0ACD4NRU4</accession>
<keyword evidence="2" id="KW-1185">Reference proteome</keyword>
<gene>
    <name evidence="1" type="ORF">OXU80_04100</name>
</gene>
<proteinExistence type="predicted"/>
<dbReference type="EMBL" id="CP113520">
    <property type="protein sequence ID" value="WAJ29427.1"/>
    <property type="molecule type" value="Genomic_DNA"/>
</dbReference>
<organism evidence="1 2">
    <name type="scientific">Antarcticirhabdus aurantiaca</name>
    <dbReference type="NCBI Taxonomy" id="2606717"/>
    <lineage>
        <taxon>Bacteria</taxon>
        <taxon>Pseudomonadati</taxon>
        <taxon>Pseudomonadota</taxon>
        <taxon>Alphaproteobacteria</taxon>
        <taxon>Hyphomicrobiales</taxon>
        <taxon>Aurantimonadaceae</taxon>
        <taxon>Antarcticirhabdus</taxon>
    </lineage>
</organism>
<sequence length="67" mass="7462">MTRRCRLTMSAGGISYRVEGYLIPLAASKVVTLLPRPHAGLRDVEATVFDYGLHEWRITVDRCPASS</sequence>
<reference evidence="1" key="1">
    <citation type="submission" date="2022-11" db="EMBL/GenBank/DDBJ databases">
        <title>beta-Carotene-producing bacterium, Jeongeuplla avenae sp. nov., alleviates the salt stress of Arabidopsis seedlings.</title>
        <authorList>
            <person name="Jiang L."/>
            <person name="Lee J."/>
        </authorList>
    </citation>
    <scope>NUCLEOTIDE SEQUENCE</scope>
    <source>
        <strain evidence="1">DY_R2A_6</strain>
    </source>
</reference>
<evidence type="ECO:0000313" key="2">
    <source>
        <dbReference type="Proteomes" id="UP001163223"/>
    </source>
</evidence>
<evidence type="ECO:0000313" key="1">
    <source>
        <dbReference type="EMBL" id="WAJ29427.1"/>
    </source>
</evidence>
<dbReference type="Proteomes" id="UP001163223">
    <property type="component" value="Chromosome"/>
</dbReference>
<protein>
    <submittedName>
        <fullName evidence="1">Uncharacterized protein</fullName>
    </submittedName>
</protein>
<name>A0ACD4NRU4_9HYPH</name>